<dbReference type="AlphaFoldDB" id="A0A919NQI0"/>
<reference evidence="2" key="1">
    <citation type="submission" date="2021-01" db="EMBL/GenBank/DDBJ databases">
        <title>Whole genome shotgun sequence of Actinoplanes tereljensis NBRC 105297.</title>
        <authorList>
            <person name="Komaki H."/>
            <person name="Tamura T."/>
        </authorList>
    </citation>
    <scope>NUCLEOTIDE SEQUENCE</scope>
    <source>
        <strain evidence="2">NBRC 105297</strain>
    </source>
</reference>
<evidence type="ECO:0000313" key="3">
    <source>
        <dbReference type="Proteomes" id="UP000623608"/>
    </source>
</evidence>
<feature type="transmembrane region" description="Helical" evidence="1">
    <location>
        <begin position="24"/>
        <end position="45"/>
    </location>
</feature>
<keyword evidence="1" id="KW-1133">Transmembrane helix</keyword>
<comment type="caution">
    <text evidence="2">The sequence shown here is derived from an EMBL/GenBank/DDBJ whole genome shotgun (WGS) entry which is preliminary data.</text>
</comment>
<sequence length="207" mass="23132">MLIPVHTRVSPADLEVASRLGESFGGLNTLFSGLAFVVIIGTLIYQRADILSSREHLQSALRYQAELANAARRELEENRLQMRASLFATAEQSFVPLERTIADTPSVLRFYRITDDDLRAAKITAEEFAYLIATFTAAGIHIKAAAIWDPSTVTDDPFVPSSYHYELLSSDDVRRAWPLISRAISNSAYKRKIEATIARITEDSARR</sequence>
<keyword evidence="1" id="KW-0812">Transmembrane</keyword>
<evidence type="ECO:0000256" key="1">
    <source>
        <dbReference type="SAM" id="Phobius"/>
    </source>
</evidence>
<keyword evidence="1" id="KW-0472">Membrane</keyword>
<name>A0A919NQI0_9ACTN</name>
<gene>
    <name evidence="2" type="ORF">Ate02nite_59590</name>
</gene>
<evidence type="ECO:0000313" key="2">
    <source>
        <dbReference type="EMBL" id="GIF23229.1"/>
    </source>
</evidence>
<organism evidence="2 3">
    <name type="scientific">Paractinoplanes tereljensis</name>
    <dbReference type="NCBI Taxonomy" id="571912"/>
    <lineage>
        <taxon>Bacteria</taxon>
        <taxon>Bacillati</taxon>
        <taxon>Actinomycetota</taxon>
        <taxon>Actinomycetes</taxon>
        <taxon>Micromonosporales</taxon>
        <taxon>Micromonosporaceae</taxon>
        <taxon>Paractinoplanes</taxon>
    </lineage>
</organism>
<keyword evidence="3" id="KW-1185">Reference proteome</keyword>
<proteinExistence type="predicted"/>
<accession>A0A919NQI0</accession>
<protein>
    <submittedName>
        <fullName evidence="2">Uncharacterized protein</fullName>
    </submittedName>
</protein>
<dbReference type="EMBL" id="BOMY01000039">
    <property type="protein sequence ID" value="GIF23229.1"/>
    <property type="molecule type" value="Genomic_DNA"/>
</dbReference>
<dbReference type="Proteomes" id="UP000623608">
    <property type="component" value="Unassembled WGS sequence"/>
</dbReference>